<dbReference type="InterPro" id="IPR011322">
    <property type="entry name" value="N-reg_PII-like_a/b"/>
</dbReference>
<name>A0A2G1DEY1_9BACT</name>
<evidence type="ECO:0000256" key="1">
    <source>
        <dbReference type="ARBA" id="ARBA00010169"/>
    </source>
</evidence>
<organism evidence="3 4">
    <name type="scientific">Malaciobacter molluscorum LMG 25693</name>
    <dbReference type="NCBI Taxonomy" id="870501"/>
    <lineage>
        <taxon>Bacteria</taxon>
        <taxon>Pseudomonadati</taxon>
        <taxon>Campylobacterota</taxon>
        <taxon>Epsilonproteobacteria</taxon>
        <taxon>Campylobacterales</taxon>
        <taxon>Arcobacteraceae</taxon>
        <taxon>Malaciobacter</taxon>
    </lineage>
</organism>
<dbReference type="EMBL" id="CP032098">
    <property type="protein sequence ID" value="AXX91251.1"/>
    <property type="molecule type" value="Genomic_DNA"/>
</dbReference>
<reference evidence="2 5" key="2">
    <citation type="submission" date="2018-08" db="EMBL/GenBank/DDBJ databases">
        <title>Complete genome of the Arcobacter molluscorum type strain LMG 25693.</title>
        <authorList>
            <person name="Miller W.G."/>
            <person name="Yee E."/>
            <person name="Bono J.L."/>
        </authorList>
    </citation>
    <scope>NUCLEOTIDE SEQUENCE [LARGE SCALE GENOMIC DNA]</scope>
    <source>
        <strain evidence="2 5">CECT 7696</strain>
    </source>
</reference>
<evidence type="ECO:0000313" key="5">
    <source>
        <dbReference type="Proteomes" id="UP000262712"/>
    </source>
</evidence>
<dbReference type="PANTHER" id="PTHR23419:SF8">
    <property type="entry name" value="FI09726P"/>
    <property type="match status" value="1"/>
</dbReference>
<keyword evidence="4" id="KW-1185">Reference proteome</keyword>
<sequence length="102" mass="11902">MKAIIVQTTTNNIKEAKKIAKILLEKNLAACIHISAVDSLYTWNSEFCEEVEYLLNIKTKKENFKKIKSKIKELHSYDVPEIVSFKIDDLSKDYEKFIEENC</sequence>
<dbReference type="EMBL" id="NXFY01000024">
    <property type="protein sequence ID" value="PHO17072.1"/>
    <property type="molecule type" value="Genomic_DNA"/>
</dbReference>
<dbReference type="Gene3D" id="3.30.70.120">
    <property type="match status" value="1"/>
</dbReference>
<dbReference type="Proteomes" id="UP000262712">
    <property type="component" value="Chromosome"/>
</dbReference>
<dbReference type="Proteomes" id="UP000221222">
    <property type="component" value="Unassembled WGS sequence"/>
</dbReference>
<evidence type="ECO:0000313" key="3">
    <source>
        <dbReference type="EMBL" id="PHO17072.1"/>
    </source>
</evidence>
<dbReference type="InterPro" id="IPR004323">
    <property type="entry name" value="Ion_tolerance_CutA"/>
</dbReference>
<dbReference type="Pfam" id="PF03091">
    <property type="entry name" value="CutA1"/>
    <property type="match status" value="1"/>
</dbReference>
<dbReference type="SUPFAM" id="SSF54913">
    <property type="entry name" value="GlnB-like"/>
    <property type="match status" value="1"/>
</dbReference>
<proteinExistence type="inferred from homology"/>
<comment type="similarity">
    <text evidence="1">Belongs to the CutA family.</text>
</comment>
<gene>
    <name evidence="2" type="ORF">AMOL_0227</name>
    <name evidence="3" type="ORF">CPU12_12160</name>
</gene>
<reference evidence="3 4" key="1">
    <citation type="submission" date="2017-09" db="EMBL/GenBank/DDBJ databases">
        <title>Arcobacter canalis sp. nov., a new species isolated from a water canal contaminated with urban sewage.</title>
        <authorList>
            <person name="Perez-Cataluna A."/>
            <person name="Salas-Masso N."/>
            <person name="Figueras M.J."/>
        </authorList>
    </citation>
    <scope>NUCLEOTIDE SEQUENCE [LARGE SCALE GENOMIC DNA]</scope>
    <source>
        <strain evidence="3 4">F98-3</strain>
    </source>
</reference>
<evidence type="ECO:0000313" key="4">
    <source>
        <dbReference type="Proteomes" id="UP000221222"/>
    </source>
</evidence>
<accession>A0A2G1DEY1</accession>
<dbReference type="AlphaFoldDB" id="A0A2G1DEY1"/>
<dbReference type="GO" id="GO:0005507">
    <property type="term" value="F:copper ion binding"/>
    <property type="evidence" value="ECO:0007669"/>
    <property type="project" value="TreeGrafter"/>
</dbReference>
<dbReference type="PANTHER" id="PTHR23419">
    <property type="entry name" value="DIVALENT CATION TOLERANCE CUTA-RELATED"/>
    <property type="match status" value="1"/>
</dbReference>
<dbReference type="InterPro" id="IPR015867">
    <property type="entry name" value="N-reg_PII/ATP_PRibTrfase_C"/>
</dbReference>
<dbReference type="RefSeq" id="WP_099343392.1">
    <property type="nucleotide sequence ID" value="NZ_CP032098.1"/>
</dbReference>
<dbReference type="KEGG" id="amol:AMOL_0227"/>
<evidence type="ECO:0000313" key="2">
    <source>
        <dbReference type="EMBL" id="AXX91251.1"/>
    </source>
</evidence>
<protein>
    <submittedName>
        <fullName evidence="2">CutA divalent ion tolerance protein</fullName>
    </submittedName>
    <submittedName>
        <fullName evidence="3">Divalent-cation tolerance protein CutA</fullName>
    </submittedName>
</protein>
<dbReference type="GO" id="GO:0010038">
    <property type="term" value="P:response to metal ion"/>
    <property type="evidence" value="ECO:0007669"/>
    <property type="project" value="InterPro"/>
</dbReference>